<comment type="caution">
    <text evidence="21">The sequence shown here is derived from an EMBL/GenBank/DDBJ whole genome shotgun (WGS) entry which is preliminary data.</text>
</comment>
<keyword evidence="14" id="KW-0496">Mitochondrion</keyword>
<evidence type="ECO:0000256" key="9">
    <source>
        <dbReference type="ARBA" id="ARBA00022729"/>
    </source>
</evidence>
<evidence type="ECO:0000256" key="3">
    <source>
        <dbReference type="ARBA" id="ARBA00004394"/>
    </source>
</evidence>
<dbReference type="GO" id="GO:0015031">
    <property type="term" value="P:protein transport"/>
    <property type="evidence" value="ECO:0007669"/>
    <property type="project" value="UniProtKB-KW"/>
</dbReference>
<proteinExistence type="inferred from homology"/>
<protein>
    <recommendedName>
        <fullName evidence="6">Autophagy-related protein 27</fullName>
    </recommendedName>
</protein>
<keyword evidence="13" id="KW-0333">Golgi apparatus</keyword>
<evidence type="ECO:0000256" key="5">
    <source>
        <dbReference type="ARBA" id="ARBA00005363"/>
    </source>
</evidence>
<keyword evidence="15 18" id="KW-0472">Membrane</keyword>
<evidence type="ECO:0000256" key="17">
    <source>
        <dbReference type="ARBA" id="ARBA00023329"/>
    </source>
</evidence>
<dbReference type="OMA" id="FTINIPC"/>
<dbReference type="AlphaFoldDB" id="A0A152A4V7"/>
<dbReference type="PANTHER" id="PTHR15071">
    <property type="entry name" value="MANNOSE-6-PHOSPHATE RECEPTOR FAMILY MEMBER"/>
    <property type="match status" value="1"/>
</dbReference>
<feature type="chain" id="PRO_5007593712" description="Autophagy-related protein 27" evidence="19">
    <location>
        <begin position="23"/>
        <end position="256"/>
    </location>
</feature>
<evidence type="ECO:0000256" key="7">
    <source>
        <dbReference type="ARBA" id="ARBA00022448"/>
    </source>
</evidence>
<dbReference type="InParanoid" id="A0A152A4V7"/>
<evidence type="ECO:0000256" key="10">
    <source>
        <dbReference type="ARBA" id="ARBA00022927"/>
    </source>
</evidence>
<dbReference type="GO" id="GO:0000139">
    <property type="term" value="C:Golgi membrane"/>
    <property type="evidence" value="ECO:0007669"/>
    <property type="project" value="UniProtKB-SubCell"/>
</dbReference>
<organism evidence="21 22">
    <name type="scientific">Tieghemostelium lacteum</name>
    <name type="common">Slime mold</name>
    <name type="synonym">Dictyostelium lacteum</name>
    <dbReference type="NCBI Taxonomy" id="361077"/>
    <lineage>
        <taxon>Eukaryota</taxon>
        <taxon>Amoebozoa</taxon>
        <taxon>Evosea</taxon>
        <taxon>Eumycetozoa</taxon>
        <taxon>Dictyostelia</taxon>
        <taxon>Dictyosteliales</taxon>
        <taxon>Raperosteliaceae</taxon>
        <taxon>Tieghemostelium</taxon>
    </lineage>
</organism>
<evidence type="ECO:0000256" key="4">
    <source>
        <dbReference type="ARBA" id="ARBA00004472"/>
    </source>
</evidence>
<evidence type="ECO:0000256" key="16">
    <source>
        <dbReference type="ARBA" id="ARBA00023157"/>
    </source>
</evidence>
<comment type="subcellular location">
    <subcellularLocation>
        <location evidence="2">Cytoplasmic vesicle membrane</location>
        <topology evidence="2">Single-pass type I membrane protein</topology>
    </subcellularLocation>
    <subcellularLocation>
        <location evidence="3">Golgi apparatus membrane</location>
    </subcellularLocation>
    <subcellularLocation>
        <location evidence="1">Mitochondrion membrane</location>
        <topology evidence="1">Single-pass membrane protein</topology>
    </subcellularLocation>
    <subcellularLocation>
        <location evidence="4">Preautophagosomal structure membrane</location>
        <topology evidence="4">Single-pass type I membrane protein</topology>
    </subcellularLocation>
</comment>
<dbReference type="GO" id="GO:0031966">
    <property type="term" value="C:mitochondrial membrane"/>
    <property type="evidence" value="ECO:0007669"/>
    <property type="project" value="UniProtKB-SubCell"/>
</dbReference>
<keyword evidence="12" id="KW-0072">Autophagy</keyword>
<evidence type="ECO:0000313" key="22">
    <source>
        <dbReference type="Proteomes" id="UP000076078"/>
    </source>
</evidence>
<dbReference type="OrthoDB" id="29460at2759"/>
<evidence type="ECO:0000259" key="20">
    <source>
        <dbReference type="PROSITE" id="PS51914"/>
    </source>
</evidence>
<keyword evidence="11 18" id="KW-1133">Transmembrane helix</keyword>
<evidence type="ECO:0000256" key="19">
    <source>
        <dbReference type="SAM" id="SignalP"/>
    </source>
</evidence>
<dbReference type="InterPro" id="IPR018939">
    <property type="entry name" value="Autophagy-rel_prot_27"/>
</dbReference>
<evidence type="ECO:0000256" key="18">
    <source>
        <dbReference type="SAM" id="Phobius"/>
    </source>
</evidence>
<evidence type="ECO:0000256" key="14">
    <source>
        <dbReference type="ARBA" id="ARBA00023128"/>
    </source>
</evidence>
<sequence length="256" mass="27639">MKILFLIALSLTLFISTNNVDAQVCSYKNTATNVSINLAELWSPNSQLTIKAKSGNTYYVAICGKAPICDKTVVKPAAVCQLNSAGAYLNFGQPATYNITSNPNDKYGATLNYQSASKCNPTTNTYRSSVLNFQCSGDTPTIVGVNEITANGKMCLVTFTINIPCPDVTIPSSDEPEPKKSIGGGWVFIIILICGFSLYAAVGSVVNWKVRHLHGKEIFPNYHGWANGVSLVKDGVYFIRGKISGTPYHGASYQQI</sequence>
<reference evidence="21 22" key="1">
    <citation type="submission" date="2015-12" db="EMBL/GenBank/DDBJ databases">
        <title>Dictyostelia acquired genes for synthesis and detection of signals that induce cell-type specialization by lateral gene transfer from prokaryotes.</title>
        <authorList>
            <person name="Gloeckner G."/>
            <person name="Schaap P."/>
        </authorList>
    </citation>
    <scope>NUCLEOTIDE SEQUENCE [LARGE SCALE GENOMIC DNA]</scope>
    <source>
        <strain evidence="21 22">TK</strain>
    </source>
</reference>
<dbReference type="InterPro" id="IPR009011">
    <property type="entry name" value="Man6P_isomerase_rcpt-bd_dom_sf"/>
</dbReference>
<evidence type="ECO:0000256" key="8">
    <source>
        <dbReference type="ARBA" id="ARBA00022692"/>
    </source>
</evidence>
<evidence type="ECO:0000256" key="12">
    <source>
        <dbReference type="ARBA" id="ARBA00023006"/>
    </source>
</evidence>
<comment type="similarity">
    <text evidence="5">Belongs to the ATG27 family.</text>
</comment>
<dbReference type="GO" id="GO:0034045">
    <property type="term" value="C:phagophore assembly site membrane"/>
    <property type="evidence" value="ECO:0007669"/>
    <property type="project" value="UniProtKB-SubCell"/>
</dbReference>
<keyword evidence="8 18" id="KW-0812">Transmembrane</keyword>
<evidence type="ECO:0000256" key="11">
    <source>
        <dbReference type="ARBA" id="ARBA00022989"/>
    </source>
</evidence>
<keyword evidence="9 19" id="KW-0732">Signal</keyword>
<feature type="signal peptide" evidence="19">
    <location>
        <begin position="1"/>
        <end position="22"/>
    </location>
</feature>
<dbReference type="InterPro" id="IPR044865">
    <property type="entry name" value="MRH_dom"/>
</dbReference>
<dbReference type="GO" id="GO:0006914">
    <property type="term" value="P:autophagy"/>
    <property type="evidence" value="ECO:0007669"/>
    <property type="project" value="UniProtKB-KW"/>
</dbReference>
<dbReference type="GO" id="GO:0030659">
    <property type="term" value="C:cytoplasmic vesicle membrane"/>
    <property type="evidence" value="ECO:0007669"/>
    <property type="project" value="UniProtKB-SubCell"/>
</dbReference>
<dbReference type="EMBL" id="LODT01000011">
    <property type="protein sequence ID" value="KYR01111.1"/>
    <property type="molecule type" value="Genomic_DNA"/>
</dbReference>
<keyword evidence="16" id="KW-1015">Disulfide bond</keyword>
<evidence type="ECO:0000256" key="6">
    <source>
        <dbReference type="ARBA" id="ARBA00013776"/>
    </source>
</evidence>
<keyword evidence="17" id="KW-0968">Cytoplasmic vesicle</keyword>
<dbReference type="Proteomes" id="UP000076078">
    <property type="component" value="Unassembled WGS sequence"/>
</dbReference>
<evidence type="ECO:0000256" key="2">
    <source>
        <dbReference type="ARBA" id="ARBA00004358"/>
    </source>
</evidence>
<feature type="transmembrane region" description="Helical" evidence="18">
    <location>
        <begin position="185"/>
        <end position="206"/>
    </location>
</feature>
<keyword evidence="10" id="KW-0653">Protein transport</keyword>
<dbReference type="SUPFAM" id="SSF50911">
    <property type="entry name" value="Mannose 6-phosphate receptor domain"/>
    <property type="match status" value="1"/>
</dbReference>
<evidence type="ECO:0000256" key="1">
    <source>
        <dbReference type="ARBA" id="ARBA00004304"/>
    </source>
</evidence>
<accession>A0A152A4V7</accession>
<keyword evidence="7" id="KW-0813">Transport</keyword>
<dbReference type="Pfam" id="PF09451">
    <property type="entry name" value="ATG27"/>
    <property type="match status" value="1"/>
</dbReference>
<dbReference type="Gene3D" id="2.70.130.10">
    <property type="entry name" value="Mannose-6-phosphate receptor binding domain"/>
    <property type="match status" value="1"/>
</dbReference>
<dbReference type="PANTHER" id="PTHR15071:SF28">
    <property type="entry name" value="MRH DOMAIN-CONTAINING PROTEIN-RELATED"/>
    <property type="match status" value="1"/>
</dbReference>
<keyword evidence="22" id="KW-1185">Reference proteome</keyword>
<dbReference type="PROSITE" id="PS51914">
    <property type="entry name" value="MRH"/>
    <property type="match status" value="1"/>
</dbReference>
<evidence type="ECO:0000256" key="13">
    <source>
        <dbReference type="ARBA" id="ARBA00023034"/>
    </source>
</evidence>
<name>A0A152A4V7_TIELA</name>
<evidence type="ECO:0000313" key="21">
    <source>
        <dbReference type="EMBL" id="KYR01111.1"/>
    </source>
</evidence>
<feature type="domain" description="MRH" evidence="20">
    <location>
        <begin position="23"/>
        <end position="167"/>
    </location>
</feature>
<gene>
    <name evidence="21" type="ORF">DLAC_02213</name>
</gene>
<evidence type="ECO:0000256" key="15">
    <source>
        <dbReference type="ARBA" id="ARBA00023136"/>
    </source>
</evidence>